<dbReference type="InterPro" id="IPR051396">
    <property type="entry name" value="Bact_Antivir_Def_Nuclease"/>
</dbReference>
<evidence type="ECO:0000259" key="1">
    <source>
        <dbReference type="Pfam" id="PF13304"/>
    </source>
</evidence>
<evidence type="ECO:0000313" key="2">
    <source>
        <dbReference type="EMBL" id="CEN29537.1"/>
    </source>
</evidence>
<dbReference type="HOGENOM" id="CLU_033692_0_0_9"/>
<keyword evidence="2" id="KW-0067">ATP-binding</keyword>
<organism evidence="2 3">
    <name type="scientific">Pseudolactococcus piscium MKFS47</name>
    <dbReference type="NCBI Taxonomy" id="297352"/>
    <lineage>
        <taxon>Bacteria</taxon>
        <taxon>Bacillati</taxon>
        <taxon>Bacillota</taxon>
        <taxon>Bacilli</taxon>
        <taxon>Lactobacillales</taxon>
        <taxon>Streptococcaceae</taxon>
        <taxon>Pseudolactococcus</taxon>
    </lineage>
</organism>
<keyword evidence="2" id="KW-0614">Plasmid</keyword>
<name>A0A0D6E0C9_9LACT</name>
<dbReference type="GO" id="GO:0016887">
    <property type="term" value="F:ATP hydrolysis activity"/>
    <property type="evidence" value="ECO:0007669"/>
    <property type="project" value="InterPro"/>
</dbReference>
<dbReference type="SUPFAM" id="SSF52540">
    <property type="entry name" value="P-loop containing nucleoside triphosphate hydrolases"/>
    <property type="match status" value="1"/>
</dbReference>
<dbReference type="InterPro" id="IPR027417">
    <property type="entry name" value="P-loop_NTPase"/>
</dbReference>
<evidence type="ECO:0000313" key="3">
    <source>
        <dbReference type="Proteomes" id="UP000033166"/>
    </source>
</evidence>
<dbReference type="EMBL" id="LN774770">
    <property type="protein sequence ID" value="CEN29537.1"/>
    <property type="molecule type" value="Genomic_DNA"/>
</dbReference>
<geneLocation type="plasmid" evidence="2 3">
    <name>II</name>
</geneLocation>
<dbReference type="InterPro" id="IPR003959">
    <property type="entry name" value="ATPase_AAA_core"/>
</dbReference>
<feature type="domain" description="ATPase AAA-type core" evidence="1">
    <location>
        <begin position="25"/>
        <end position="431"/>
    </location>
</feature>
<keyword evidence="2" id="KW-0547">Nucleotide-binding</keyword>
<dbReference type="Pfam" id="PF13304">
    <property type="entry name" value="AAA_21"/>
    <property type="match status" value="1"/>
</dbReference>
<dbReference type="PANTHER" id="PTHR43581">
    <property type="entry name" value="ATP/GTP PHOSPHATASE"/>
    <property type="match status" value="1"/>
</dbReference>
<dbReference type="Proteomes" id="UP000033166">
    <property type="component" value="Plasmid II"/>
</dbReference>
<reference evidence="3" key="1">
    <citation type="submission" date="2015-01" db="EMBL/GenBank/DDBJ databases">
        <authorList>
            <person name="Andreevskaya M."/>
        </authorList>
    </citation>
    <scope>NUCLEOTIDE SEQUENCE [LARGE SCALE GENOMIC DNA]</scope>
    <source>
        <strain evidence="3">MKFS47</strain>
        <plasmid evidence="3">II</plasmid>
    </source>
</reference>
<dbReference type="Gene3D" id="3.40.50.300">
    <property type="entry name" value="P-loop containing nucleotide triphosphate hydrolases"/>
    <property type="match status" value="1"/>
</dbReference>
<proteinExistence type="predicted"/>
<dbReference type="AlphaFoldDB" id="A0A0D6E0C9"/>
<dbReference type="PANTHER" id="PTHR43581:SF2">
    <property type="entry name" value="EXCINUCLEASE ATPASE SUBUNIT"/>
    <property type="match status" value="1"/>
</dbReference>
<accession>A0A0D6E0C9</accession>
<gene>
    <name evidence="2" type="ORF">LACPI_2337</name>
</gene>
<dbReference type="KEGG" id="lpk:LACPI_2337"/>
<sequence length="447" mass="52735">MKLENLFIEKLHGIYNYDVDFNEDITFLYGSNGCGKTTILNIVTSIVTGKIYELFFYDFKIIKLKYSNNDNVDVIEIKRKQDDKNRLKIIFEGRNETISKLDNLNFQSSRRKILLKEYFHENNILKDISRLFNYVYLPLSRSAYVDPIRSSRKNFWIEEEEIEEELYVTKDASLTRVQELIVNKILTINNEVNRLNNNFRDKILKTSINIYSEKKNFSDMMNEIENSNEEKILEIQESYLNIMTNLKLINEREIEKYNNFFSSYIKKYEQITDENDGKVKHFPINLVLQYSEISKIRKVVELAQQMEKDKKQAEKPLELFCSTLNSFLSRPGDIDSKNIIIETIGQPGVYFKIPNNQNKLSVQKLSSGEKQLIIFFANLIFGVNDRKNGIFIVDEPELSLHLTWQKLFIEQTLKINNNIQLIFATHSPEIVGRHRDKMYKLEKVLGE</sequence>
<dbReference type="GO" id="GO:0005524">
    <property type="term" value="F:ATP binding"/>
    <property type="evidence" value="ECO:0007669"/>
    <property type="project" value="UniProtKB-KW"/>
</dbReference>
<protein>
    <submittedName>
        <fullName evidence="2">Putative ABC transporter ATP-binding protein</fullName>
    </submittedName>
</protein>